<protein>
    <submittedName>
        <fullName evidence="2">Uncharacterized protein</fullName>
    </submittedName>
</protein>
<dbReference type="AlphaFoldDB" id="A0A8T7LU11"/>
<dbReference type="Proteomes" id="UP000521676">
    <property type="component" value="Unassembled WGS sequence"/>
</dbReference>
<evidence type="ECO:0000313" key="4">
    <source>
        <dbReference type="Proteomes" id="UP000521676"/>
    </source>
</evidence>
<dbReference type="EMBL" id="JACATZ010000001">
    <property type="protein sequence ID" value="NWJ45504.1"/>
    <property type="molecule type" value="Genomic_DNA"/>
</dbReference>
<name>A0A8T7LU11_9CHLR</name>
<evidence type="ECO:0000313" key="3">
    <source>
        <dbReference type="EMBL" id="WJW67377.1"/>
    </source>
</evidence>
<keyword evidence="1" id="KW-0812">Transmembrane</keyword>
<sequence>MAFNFRFVPNRYVKLIFNALFLILFGIALVGLGATLINTTPITFTLLALLGLLLVGLSVIGLMTAIYVSIVVVSTTLVHENNCLYVKNGSKILVEFDLSRAKTACYDYERFSYGKTGFKLDPTGANGIRLLTKFETIFVHASMLRKEDRAEVERLLAPYSIEKPMQGPEPVRMRLLSETHGFSPEAGLMLLTLHYLLIYGKEKRPNPAIRTGKSLLVLHRKDISTVKQNEDTLLINTMDGISYEITLAHADTERTGKNRIMAAKWKDLLATY</sequence>
<proteinExistence type="predicted"/>
<evidence type="ECO:0000256" key="1">
    <source>
        <dbReference type="SAM" id="Phobius"/>
    </source>
</evidence>
<organism evidence="2 4">
    <name type="scientific">Candidatus Chlorohelix allophototropha</name>
    <dbReference type="NCBI Taxonomy" id="3003348"/>
    <lineage>
        <taxon>Bacteria</taxon>
        <taxon>Bacillati</taxon>
        <taxon>Chloroflexota</taxon>
        <taxon>Chloroflexia</taxon>
        <taxon>Candidatus Chloroheliales</taxon>
        <taxon>Candidatus Chloroheliaceae</taxon>
        <taxon>Candidatus Chlorohelix</taxon>
    </lineage>
</organism>
<feature type="transmembrane region" description="Helical" evidence="1">
    <location>
        <begin position="15"/>
        <end position="37"/>
    </location>
</feature>
<evidence type="ECO:0000313" key="5">
    <source>
        <dbReference type="Proteomes" id="UP001431572"/>
    </source>
</evidence>
<evidence type="ECO:0000313" key="2">
    <source>
        <dbReference type="EMBL" id="NWJ45504.1"/>
    </source>
</evidence>
<dbReference type="RefSeq" id="WP_341469271.1">
    <property type="nucleotide sequence ID" value="NZ_CP128399.1"/>
</dbReference>
<reference evidence="3" key="2">
    <citation type="journal article" date="2024" name="Nature">
        <title>Anoxygenic phototroph of the Chloroflexota uses a type I reaction centre.</title>
        <authorList>
            <person name="Tsuji J.M."/>
            <person name="Shaw N.A."/>
            <person name="Nagashima S."/>
            <person name="Venkiteswaran J.J."/>
            <person name="Schiff S.L."/>
            <person name="Watanabe T."/>
            <person name="Fukui M."/>
            <person name="Hanada S."/>
            <person name="Tank M."/>
            <person name="Neufeld J.D."/>
        </authorList>
    </citation>
    <scope>NUCLEOTIDE SEQUENCE</scope>
    <source>
        <strain evidence="3">L227-S17</strain>
    </source>
</reference>
<feature type="transmembrane region" description="Helical" evidence="1">
    <location>
        <begin position="44"/>
        <end position="73"/>
    </location>
</feature>
<keyword evidence="1" id="KW-1133">Transmembrane helix</keyword>
<dbReference type="EMBL" id="CP128399">
    <property type="protein sequence ID" value="WJW67377.1"/>
    <property type="molecule type" value="Genomic_DNA"/>
</dbReference>
<reference evidence="2 4" key="1">
    <citation type="submission" date="2020-06" db="EMBL/GenBank/DDBJ databases">
        <title>Anoxygenic phototrophic Chloroflexota member uses a Type I reaction center.</title>
        <authorList>
            <person name="Tsuji J.M."/>
            <person name="Shaw N.A."/>
            <person name="Nagashima S."/>
            <person name="Venkiteswaran J."/>
            <person name="Schiff S.L."/>
            <person name="Hanada S."/>
            <person name="Tank M."/>
            <person name="Neufeld J.D."/>
        </authorList>
    </citation>
    <scope>NUCLEOTIDE SEQUENCE [LARGE SCALE GENOMIC DNA]</scope>
    <source>
        <strain evidence="2">L227-S17</strain>
    </source>
</reference>
<dbReference type="Proteomes" id="UP001431572">
    <property type="component" value="Chromosome 1"/>
</dbReference>
<accession>A0A8T7LU11</accession>
<gene>
    <name evidence="2" type="ORF">HXX08_06470</name>
    <name evidence="3" type="ORF">OZ401_000642</name>
</gene>
<keyword evidence="1" id="KW-0472">Membrane</keyword>
<keyword evidence="5" id="KW-1185">Reference proteome</keyword>